<dbReference type="STRING" id="869212.Turpa_1219"/>
<keyword evidence="2" id="KW-1185">Reference proteome</keyword>
<reference evidence="1 2" key="1">
    <citation type="submission" date="2012-06" db="EMBL/GenBank/DDBJ databases">
        <title>The complete chromosome of genome of Turneriella parva DSM 21527.</title>
        <authorList>
            <consortium name="US DOE Joint Genome Institute (JGI-PGF)"/>
            <person name="Lucas S."/>
            <person name="Han J."/>
            <person name="Lapidus A."/>
            <person name="Bruce D."/>
            <person name="Goodwin L."/>
            <person name="Pitluck S."/>
            <person name="Peters L."/>
            <person name="Kyrpides N."/>
            <person name="Mavromatis K."/>
            <person name="Ivanova N."/>
            <person name="Mikhailova N."/>
            <person name="Chertkov O."/>
            <person name="Detter J.C."/>
            <person name="Tapia R."/>
            <person name="Han C."/>
            <person name="Land M."/>
            <person name="Hauser L."/>
            <person name="Markowitz V."/>
            <person name="Cheng J.-F."/>
            <person name="Hugenholtz P."/>
            <person name="Woyke T."/>
            <person name="Wu D."/>
            <person name="Gronow S."/>
            <person name="Wellnitz S."/>
            <person name="Brambilla E."/>
            <person name="Klenk H.-P."/>
            <person name="Eisen J.A."/>
        </authorList>
    </citation>
    <scope>NUCLEOTIDE SEQUENCE [LARGE SCALE GENOMIC DNA]</scope>
    <source>
        <strain evidence="2">ATCC BAA-1111 / DSM 21527 / NCTC 11395 / H</strain>
    </source>
</reference>
<proteinExistence type="predicted"/>
<sequence length="145" mass="15534">MSYRLLWLGALCLLATLPLIALEYQEGFDGDDVYIAVGEGTSKVGETRPVQKEASAKQAARIIAEARFADACIAPKSAGGHCREMTADLKEVMSLGRGAKVVGSECIEEAGSPGMLHCRVALKFTRKNLKTICAKLQEEGGQFCP</sequence>
<dbReference type="EMBL" id="CP002959">
    <property type="protein sequence ID" value="AFM11867.1"/>
    <property type="molecule type" value="Genomic_DNA"/>
</dbReference>
<dbReference type="Proteomes" id="UP000006048">
    <property type="component" value="Chromosome"/>
</dbReference>
<dbReference type="HOGENOM" id="CLU_1786066_0_0_12"/>
<dbReference type="AlphaFoldDB" id="I4B3L0"/>
<evidence type="ECO:0000313" key="1">
    <source>
        <dbReference type="EMBL" id="AFM11867.1"/>
    </source>
</evidence>
<accession>I4B3L0</accession>
<protein>
    <submittedName>
        <fullName evidence="1">Uncharacterized protein</fullName>
    </submittedName>
</protein>
<evidence type="ECO:0000313" key="2">
    <source>
        <dbReference type="Proteomes" id="UP000006048"/>
    </source>
</evidence>
<gene>
    <name evidence="1" type="ordered locus">Turpa_1219</name>
</gene>
<name>I4B3L0_TURPD</name>
<dbReference type="KEGG" id="tpx:Turpa_1219"/>
<organism evidence="1 2">
    <name type="scientific">Turneriella parva (strain ATCC BAA-1111 / DSM 21527 / NCTC 11395 / H)</name>
    <name type="common">Leptospira parva</name>
    <dbReference type="NCBI Taxonomy" id="869212"/>
    <lineage>
        <taxon>Bacteria</taxon>
        <taxon>Pseudomonadati</taxon>
        <taxon>Spirochaetota</taxon>
        <taxon>Spirochaetia</taxon>
        <taxon>Leptospirales</taxon>
        <taxon>Leptospiraceae</taxon>
        <taxon>Turneriella</taxon>
    </lineage>
</organism>